<dbReference type="EMBL" id="HBUF01366346">
    <property type="protein sequence ID" value="CAG6723755.1"/>
    <property type="molecule type" value="Transcribed_RNA"/>
</dbReference>
<feature type="region of interest" description="Disordered" evidence="1">
    <location>
        <begin position="114"/>
        <end position="612"/>
    </location>
</feature>
<sequence>MDNNDATETQSPDSDNTGTTNSAEEITVNSVVEQGVKQSIVDSAQNSKDGEATPSQESNVIEKDNLVENEEGALNLEETQALTGVDTCVDSSTESNINHNQSETNVAIETEASNANVNSNNENTESLPSQTRCESSEEKKLTEEEEVPNVEENTPEEPSENVETLEENRQDKEYDVEELTLDDANTVSSQDEYNDESKEASQEVVSDEEVNEKEIPTGSKKGPSANSDKEKDSEVEIKSDNSKDASQEDVLDKEDGKKETSTSSEIEITTSSKEEKDVETNVDEVDDTAKRKEEKEKKNEQEKSAVLSEETQESEELSTEPEQTDNETKTVATEDSNKGGENISKTDGLKEKKEIVGESKPIENPKEKELPEEATPFEKSEETSKSVETLKEKELPEETTPLEKSEEKDLEETSNSVENLKENELPEETTPLEQSEEKDLEETSKSVENLKEKELPEKTKPLEQSEETDINETSKPIETSDEKEIPEETTPEEKSEENKVEENSETIESPSEQEEADKSKETLEPVEETVEQDEEKVAEKVIKITPEATENIVEDSCEGESQKEAASESDKTPNIVENSSEEDSQKKAATDAAASQSEANTPSRKKSTEDIKPLIKEVKKEVDTKEKANLLGQLSLMANRRRESVQEEASTYENLIDVIDTNERIIDKDQEDLRQEIIKRVQQTKEVGTKKKPANSGAAAGDDDICIIDDDSDEVKESKPAGKISIKSVESLKQVSTESAKEKKTKPGPASVKAYPSAKKKTGAPPPTKGGSDVQPCAQCKKRQHCKFKLVDTSGSKTKTNMSFLHFCTEACVFKYQGIGVKKPVPAGVKVPPASPSSDSSSSLCMVAAQWSQSTGGNGSTLSRSCTWCSAPLSDDVNAEILSWETFEFCKVNCLQLFQRKIGALCSQCTQPVPVESLGKYCVRFGCNVNQFCVKTCLDGFKQNHRPCFYCQTNMSANRTLYRVEKKVLNSMSSGNKMSGSTMITVNTERSDNYFDFCDSACVRHYQEKFKVKYRVRDRCAVCRTLRPVQYQVRLSLIQSQV</sequence>
<dbReference type="AlphaFoldDB" id="A0A8D8Y9I9"/>
<feature type="compositionally biased region" description="Low complexity" evidence="1">
    <location>
        <begin position="590"/>
        <end position="599"/>
    </location>
</feature>
<feature type="compositionally biased region" description="Low complexity" evidence="1">
    <location>
        <begin position="114"/>
        <end position="126"/>
    </location>
</feature>
<feature type="compositionally biased region" description="Basic and acidic residues" evidence="1">
    <location>
        <begin position="287"/>
        <end position="303"/>
    </location>
</feature>
<feature type="compositionally biased region" description="Acidic residues" evidence="1">
    <location>
        <begin position="143"/>
        <end position="165"/>
    </location>
</feature>
<accession>A0A8D8Y9I9</accession>
<feature type="domain" description="TRASH" evidence="2">
    <location>
        <begin position="866"/>
        <end position="902"/>
    </location>
</feature>
<dbReference type="SMART" id="SM00746">
    <property type="entry name" value="TRASH"/>
    <property type="match status" value="3"/>
</dbReference>
<protein>
    <recommendedName>
        <fullName evidence="2">TRASH domain-containing protein</fullName>
    </recommendedName>
</protein>
<name>A0A8D8Y9I9_9HEMI</name>
<feature type="compositionally biased region" description="Basic and acidic residues" evidence="1">
    <location>
        <begin position="227"/>
        <end position="246"/>
    </location>
</feature>
<feature type="region of interest" description="Disordered" evidence="1">
    <location>
        <begin position="684"/>
        <end position="705"/>
    </location>
</feature>
<feature type="compositionally biased region" description="Basic and acidic residues" evidence="1">
    <location>
        <begin position="435"/>
        <end position="463"/>
    </location>
</feature>
<feature type="domain" description="TRASH" evidence="2">
    <location>
        <begin position="971"/>
        <end position="1010"/>
    </location>
</feature>
<feature type="compositionally biased region" description="Low complexity" evidence="1">
    <location>
        <begin position="261"/>
        <end position="271"/>
    </location>
</feature>
<evidence type="ECO:0000259" key="2">
    <source>
        <dbReference type="SMART" id="SM00746"/>
    </source>
</evidence>
<feature type="compositionally biased region" description="Acidic residues" evidence="1">
    <location>
        <begin position="524"/>
        <end position="534"/>
    </location>
</feature>
<evidence type="ECO:0000313" key="3">
    <source>
        <dbReference type="EMBL" id="CAG6723755.1"/>
    </source>
</evidence>
<feature type="compositionally biased region" description="Polar residues" evidence="1">
    <location>
        <begin position="1"/>
        <end position="59"/>
    </location>
</feature>
<feature type="compositionally biased region" description="Basic and acidic residues" evidence="1">
    <location>
        <begin position="560"/>
        <end position="571"/>
    </location>
</feature>
<proteinExistence type="predicted"/>
<organism evidence="3">
    <name type="scientific">Cacopsylla melanoneura</name>
    <dbReference type="NCBI Taxonomy" id="428564"/>
    <lineage>
        <taxon>Eukaryota</taxon>
        <taxon>Metazoa</taxon>
        <taxon>Ecdysozoa</taxon>
        <taxon>Arthropoda</taxon>
        <taxon>Hexapoda</taxon>
        <taxon>Insecta</taxon>
        <taxon>Pterygota</taxon>
        <taxon>Neoptera</taxon>
        <taxon>Paraneoptera</taxon>
        <taxon>Hemiptera</taxon>
        <taxon>Sternorrhyncha</taxon>
        <taxon>Psylloidea</taxon>
        <taxon>Psyllidae</taxon>
        <taxon>Psyllinae</taxon>
        <taxon>Cacopsylla</taxon>
    </lineage>
</organism>
<evidence type="ECO:0000256" key="1">
    <source>
        <dbReference type="SAM" id="MobiDB-lite"/>
    </source>
</evidence>
<feature type="region of interest" description="Disordered" evidence="1">
    <location>
        <begin position="1"/>
        <end position="63"/>
    </location>
</feature>
<feature type="compositionally biased region" description="Basic and acidic residues" evidence="1">
    <location>
        <begin position="347"/>
        <end position="407"/>
    </location>
</feature>
<feature type="region of interest" description="Disordered" evidence="1">
    <location>
        <begin position="736"/>
        <end position="775"/>
    </location>
</feature>
<feature type="domain" description="TRASH" evidence="2">
    <location>
        <begin position="906"/>
        <end position="945"/>
    </location>
</feature>
<feature type="compositionally biased region" description="Basic and acidic residues" evidence="1">
    <location>
        <begin position="491"/>
        <end position="502"/>
    </location>
</feature>
<reference evidence="3" key="1">
    <citation type="submission" date="2021-05" db="EMBL/GenBank/DDBJ databases">
        <authorList>
            <person name="Alioto T."/>
            <person name="Alioto T."/>
            <person name="Gomez Garrido J."/>
        </authorList>
    </citation>
    <scope>NUCLEOTIDE SEQUENCE</scope>
</reference>
<feature type="compositionally biased region" description="Acidic residues" evidence="1">
    <location>
        <begin position="310"/>
        <end position="325"/>
    </location>
</feature>
<dbReference type="InterPro" id="IPR011017">
    <property type="entry name" value="TRASH_dom"/>
</dbReference>